<dbReference type="PRINTS" id="PR00986">
    <property type="entry name" value="TRNASYNTHVAL"/>
</dbReference>
<evidence type="ECO:0000313" key="19">
    <source>
        <dbReference type="Proteomes" id="UP000007797"/>
    </source>
</evidence>
<dbReference type="OrthoDB" id="629407at2759"/>
<evidence type="ECO:0000256" key="2">
    <source>
        <dbReference type="ARBA" id="ARBA00004496"/>
    </source>
</evidence>
<keyword evidence="10 14" id="KW-0030">Aminoacyl-tRNA synthetase</keyword>
<dbReference type="InterPro" id="IPR037118">
    <property type="entry name" value="Val-tRNA_synth_C_sf"/>
</dbReference>
<evidence type="ECO:0000256" key="5">
    <source>
        <dbReference type="ARBA" id="ARBA00022490"/>
    </source>
</evidence>
<dbReference type="PANTHER" id="PTHR11946:SF109">
    <property type="entry name" value="VALINE--TRNA LIGASE"/>
    <property type="match status" value="1"/>
</dbReference>
<keyword evidence="6 14" id="KW-0436">Ligase</keyword>
<dbReference type="GO" id="GO:0006438">
    <property type="term" value="P:valyl-tRNA aminoacylation"/>
    <property type="evidence" value="ECO:0007669"/>
    <property type="project" value="InterPro"/>
</dbReference>
<dbReference type="Gene3D" id="1.10.730.10">
    <property type="entry name" value="Isoleucyl-tRNA Synthetase, Domain 1"/>
    <property type="match status" value="1"/>
</dbReference>
<dbReference type="NCBIfam" id="NF004349">
    <property type="entry name" value="PRK05729.1"/>
    <property type="match status" value="1"/>
</dbReference>
<dbReference type="PANTHER" id="PTHR11946">
    <property type="entry name" value="VALYL-TRNA SYNTHETASES"/>
    <property type="match status" value="1"/>
</dbReference>
<evidence type="ECO:0000256" key="8">
    <source>
        <dbReference type="ARBA" id="ARBA00022840"/>
    </source>
</evidence>
<accession>F4PYB0</accession>
<dbReference type="STRING" id="1054147.F4PYB0"/>
<evidence type="ECO:0000259" key="16">
    <source>
        <dbReference type="Pfam" id="PF00133"/>
    </source>
</evidence>
<dbReference type="SUPFAM" id="SSF50677">
    <property type="entry name" value="ValRS/IleRS/LeuRS editing domain"/>
    <property type="match status" value="1"/>
</dbReference>
<dbReference type="NCBIfam" id="TIGR00422">
    <property type="entry name" value="valS"/>
    <property type="match status" value="1"/>
</dbReference>
<dbReference type="FunFam" id="3.40.50.620:FF:000020">
    <property type="entry name" value="Valine--tRNA ligase, mitochondrial"/>
    <property type="match status" value="1"/>
</dbReference>
<keyword evidence="7 14" id="KW-0547">Nucleotide-binding</keyword>
<evidence type="ECO:0000256" key="15">
    <source>
        <dbReference type="SAM" id="MobiDB-lite"/>
    </source>
</evidence>
<dbReference type="AlphaFoldDB" id="F4PYB0"/>
<evidence type="ECO:0000256" key="14">
    <source>
        <dbReference type="RuleBase" id="RU363035"/>
    </source>
</evidence>
<evidence type="ECO:0000256" key="1">
    <source>
        <dbReference type="ARBA" id="ARBA00004173"/>
    </source>
</evidence>
<dbReference type="InterPro" id="IPR002300">
    <property type="entry name" value="aa-tRNA-synth_Ia"/>
</dbReference>
<dbReference type="Gene3D" id="1.10.287.380">
    <property type="entry name" value="Valyl-tRNA synthetase, C-terminal domain"/>
    <property type="match status" value="1"/>
</dbReference>
<sequence>MSEPKPTTQTPTPVELTEEQKKKQEEKKKAKEAEKQAKLAKLAEKESKAKALKEKEEENKKKKAAKEAEEKEAADKEAAKLRDYTDKVLQTPIGEKKEFSGELYPSYHPPAVEARWYDWWLKNEFFSPEKQLEIQQHVQKDKKFVIVIPPPNVTGSLHLGHALTNSIQDAIVRYHRMKGEVALWVPGTDHAGIATQAVVEKKLMRERNITRHEIGREQFVSEVWKWKDEYGSRIQNQLKKLASSLDWKREAFTLDDTRSRAVNTAFVRMFNDGLITRSSRLVNWSCALKTAISDIEVDYKDLEKHTKMSVPGHSGEYDFGVLFEFGYPVEGSQELLYVATTRIETMLADTAVAIHSDDARYKHLHGKFVVHPLLGKRIPIITDDVLVDPSFGTGVVKVTPAHDPNDYETGLRHNLPMINLFTDEGLINENGGQFKGLKRFDARNAVIKALEEKGCYKGMKDNKMRIGVCSRSKDVIEPMVKPQWYVKCGDMAQRAIKAVVDKELEIIPATHEVTWFRWLEGIKDWCVSRQLWWGHRIPAYLARIQGRPEPDHFDMENWVVGETKEEALAVALKRFNVAADQISLEQDPDVLDTWFSSGLFPFSTMGWPEKTADMENFYPTSLLETGSDILFFWVARMVMMGQQLTGQLPFKQVFLHAMVRDSHGHKMSKSLGNVIDPTDVINGISLNQLQENLKTGNLEQKEFTRASAALKLDYPNGIPECGTDALRFALCAYTSQGRDINLDILRVDGYRRFCNKIWNATRFALMKLGTDYKPIDFDAEALINNSSSVNRWILNAAARAIRLVDQGFKDYDFAAATTAIYNFWLHELCDFYLETTKPIFSDDNNDAEDKLRTKHTLYTCIEIGLKLLHPFMPYLTEELYQSIAHRPSDNLPTIMLAQFPLEQPQWIDANIEEEMKQCQDLITAIRSLCNKYRVKKVPIFAHAKKEELHKLFSRHAHLIKVLTNASDFQVHLTSEGRTGCVVDTYNDSLSILLDLSTSIDFTAEIKRLEGSRTNLLTQKDALLKKINIPSYDKVPQKIREDNTTKLNGIEEEIKTLSNSIESFQKMSLNK</sequence>
<comment type="similarity">
    <text evidence="3 14">Belongs to the class-I aminoacyl-tRNA synthetase family.</text>
</comment>
<dbReference type="GO" id="GO:0004832">
    <property type="term" value="F:valine-tRNA ligase activity"/>
    <property type="evidence" value="ECO:0007669"/>
    <property type="project" value="UniProtKB-EC"/>
</dbReference>
<keyword evidence="5" id="KW-0963">Cytoplasm</keyword>
<feature type="compositionally biased region" description="Basic and acidic residues" evidence="15">
    <location>
        <begin position="18"/>
        <end position="78"/>
    </location>
</feature>
<dbReference type="GO" id="GO:0005739">
    <property type="term" value="C:mitochondrion"/>
    <property type="evidence" value="ECO:0007669"/>
    <property type="project" value="UniProtKB-SubCell"/>
</dbReference>
<dbReference type="Pfam" id="PF08264">
    <property type="entry name" value="Anticodon_1"/>
    <property type="match status" value="1"/>
</dbReference>
<evidence type="ECO:0000259" key="17">
    <source>
        <dbReference type="Pfam" id="PF08264"/>
    </source>
</evidence>
<comment type="catalytic activity">
    <reaction evidence="13">
        <text>tRNA(Val) + L-valine + ATP = L-valyl-tRNA(Val) + AMP + diphosphate</text>
        <dbReference type="Rhea" id="RHEA:10704"/>
        <dbReference type="Rhea" id="RHEA-COMP:9672"/>
        <dbReference type="Rhea" id="RHEA-COMP:9708"/>
        <dbReference type="ChEBI" id="CHEBI:30616"/>
        <dbReference type="ChEBI" id="CHEBI:33019"/>
        <dbReference type="ChEBI" id="CHEBI:57762"/>
        <dbReference type="ChEBI" id="CHEBI:78442"/>
        <dbReference type="ChEBI" id="CHEBI:78537"/>
        <dbReference type="ChEBI" id="CHEBI:456215"/>
        <dbReference type="EC" id="6.1.1.9"/>
    </reaction>
</comment>
<dbReference type="FunFam" id="3.90.740.10:FF:000005">
    <property type="entry name" value="Valine--tRNA ligase, mitochondrial"/>
    <property type="match status" value="1"/>
</dbReference>
<evidence type="ECO:0000256" key="7">
    <source>
        <dbReference type="ARBA" id="ARBA00022741"/>
    </source>
</evidence>
<dbReference type="InterPro" id="IPR002303">
    <property type="entry name" value="Valyl-tRNA_ligase"/>
</dbReference>
<protein>
    <recommendedName>
        <fullName evidence="12">Valine--tRNA ligase, mitochondrial</fullName>
        <ecNumber evidence="4">6.1.1.9</ecNumber>
    </recommendedName>
    <alternativeName>
        <fullName evidence="11">Valyl-tRNA synthetase</fullName>
    </alternativeName>
</protein>
<dbReference type="InterPro" id="IPR009008">
    <property type="entry name" value="Val/Leu/Ile-tRNA-synth_edit"/>
</dbReference>
<dbReference type="RefSeq" id="XP_004357648.1">
    <property type="nucleotide sequence ID" value="XM_004357591.1"/>
</dbReference>
<dbReference type="GeneID" id="14871405"/>
<keyword evidence="9 14" id="KW-0648">Protein biosynthesis</keyword>
<reference evidence="19" key="1">
    <citation type="journal article" date="2011" name="Genome Res.">
        <title>Phylogeny-wide analysis of social amoeba genomes highlights ancient origins for complex intercellular communication.</title>
        <authorList>
            <person name="Heidel A.J."/>
            <person name="Lawal H.M."/>
            <person name="Felder M."/>
            <person name="Schilde C."/>
            <person name="Helps N.R."/>
            <person name="Tunggal B."/>
            <person name="Rivero F."/>
            <person name="John U."/>
            <person name="Schleicher M."/>
            <person name="Eichinger L."/>
            <person name="Platzer M."/>
            <person name="Noegel A.A."/>
            <person name="Schaap P."/>
            <person name="Gloeckner G."/>
        </authorList>
    </citation>
    <scope>NUCLEOTIDE SEQUENCE [LARGE SCALE GENOMIC DNA]</scope>
    <source>
        <strain evidence="19">SH3</strain>
    </source>
</reference>
<evidence type="ECO:0000256" key="11">
    <source>
        <dbReference type="ARBA" id="ARBA00029936"/>
    </source>
</evidence>
<dbReference type="GO" id="GO:0002161">
    <property type="term" value="F:aminoacyl-tRNA deacylase activity"/>
    <property type="evidence" value="ECO:0007669"/>
    <property type="project" value="InterPro"/>
</dbReference>
<evidence type="ECO:0000256" key="9">
    <source>
        <dbReference type="ARBA" id="ARBA00022917"/>
    </source>
</evidence>
<dbReference type="SUPFAM" id="SSF47323">
    <property type="entry name" value="Anticodon-binding domain of a subclass of class I aminoacyl-tRNA synthetases"/>
    <property type="match status" value="1"/>
</dbReference>
<proteinExistence type="inferred from homology"/>
<dbReference type="InterPro" id="IPR014729">
    <property type="entry name" value="Rossmann-like_a/b/a_fold"/>
</dbReference>
<dbReference type="SUPFAM" id="SSF52374">
    <property type="entry name" value="Nucleotidylyl transferase"/>
    <property type="match status" value="1"/>
</dbReference>
<dbReference type="GO" id="GO:0005829">
    <property type="term" value="C:cytosol"/>
    <property type="evidence" value="ECO:0007669"/>
    <property type="project" value="TreeGrafter"/>
</dbReference>
<evidence type="ECO:0000256" key="10">
    <source>
        <dbReference type="ARBA" id="ARBA00023146"/>
    </source>
</evidence>
<evidence type="ECO:0000256" key="3">
    <source>
        <dbReference type="ARBA" id="ARBA00005594"/>
    </source>
</evidence>
<feature type="domain" description="Aminoacyl-tRNA synthetase class Ia" evidence="16">
    <location>
        <begin position="116"/>
        <end position="743"/>
    </location>
</feature>
<dbReference type="Pfam" id="PF00133">
    <property type="entry name" value="tRNA-synt_1"/>
    <property type="match status" value="1"/>
</dbReference>
<feature type="domain" description="Methionyl/Valyl/Leucyl/Isoleucyl-tRNA synthetase anticodon-binding" evidence="17">
    <location>
        <begin position="790"/>
        <end position="936"/>
    </location>
</feature>
<dbReference type="EC" id="6.1.1.9" evidence="4"/>
<dbReference type="Proteomes" id="UP000007797">
    <property type="component" value="Unassembled WGS sequence"/>
</dbReference>
<evidence type="ECO:0000256" key="13">
    <source>
        <dbReference type="ARBA" id="ARBA00047552"/>
    </source>
</evidence>
<dbReference type="FunFam" id="1.10.730.10:FF:000009">
    <property type="entry name" value="Valine--tRNA ligase, mitochondrial"/>
    <property type="match status" value="1"/>
</dbReference>
<dbReference type="InterPro" id="IPR009080">
    <property type="entry name" value="tRNAsynth_Ia_anticodon-bd"/>
</dbReference>
<dbReference type="GO" id="GO:0005524">
    <property type="term" value="F:ATP binding"/>
    <property type="evidence" value="ECO:0007669"/>
    <property type="project" value="UniProtKB-KW"/>
</dbReference>
<evidence type="ECO:0000256" key="6">
    <source>
        <dbReference type="ARBA" id="ARBA00022598"/>
    </source>
</evidence>
<keyword evidence="8 14" id="KW-0067">ATP-binding</keyword>
<dbReference type="InterPro" id="IPR033705">
    <property type="entry name" value="Anticodon_Ia_Val"/>
</dbReference>
<dbReference type="PROSITE" id="PS00178">
    <property type="entry name" value="AA_TRNA_LIGASE_I"/>
    <property type="match status" value="1"/>
</dbReference>
<name>F4PYB0_CACFS</name>
<dbReference type="HAMAP" id="MF_02004">
    <property type="entry name" value="Val_tRNA_synth_type1"/>
    <property type="match status" value="1"/>
</dbReference>
<comment type="subcellular location">
    <subcellularLocation>
        <location evidence="2">Cytoplasm</location>
    </subcellularLocation>
    <subcellularLocation>
        <location evidence="1">Mitochondrion</location>
    </subcellularLocation>
</comment>
<feature type="compositionally biased region" description="Polar residues" evidence="15">
    <location>
        <begin position="1"/>
        <end position="12"/>
    </location>
</feature>
<dbReference type="Gene3D" id="3.40.50.620">
    <property type="entry name" value="HUPs"/>
    <property type="match status" value="2"/>
</dbReference>
<keyword evidence="19" id="KW-1185">Reference proteome</keyword>
<gene>
    <name evidence="18" type="primary">valS1</name>
    <name evidence="18" type="ORF">DFA_02164</name>
</gene>
<dbReference type="CDD" id="cd07962">
    <property type="entry name" value="Anticodon_Ia_Val"/>
    <property type="match status" value="1"/>
</dbReference>
<organism evidence="18 19">
    <name type="scientific">Cavenderia fasciculata</name>
    <name type="common">Slime mold</name>
    <name type="synonym">Dictyostelium fasciculatum</name>
    <dbReference type="NCBI Taxonomy" id="261658"/>
    <lineage>
        <taxon>Eukaryota</taxon>
        <taxon>Amoebozoa</taxon>
        <taxon>Evosea</taxon>
        <taxon>Eumycetozoa</taxon>
        <taxon>Dictyostelia</taxon>
        <taxon>Acytosteliales</taxon>
        <taxon>Cavenderiaceae</taxon>
        <taxon>Cavenderia</taxon>
    </lineage>
</organism>
<dbReference type="EMBL" id="GL883015">
    <property type="protein sequence ID" value="EGG19377.1"/>
    <property type="molecule type" value="Genomic_DNA"/>
</dbReference>
<dbReference type="InterPro" id="IPR013155">
    <property type="entry name" value="M/V/L/I-tRNA-synth_anticd-bd"/>
</dbReference>
<evidence type="ECO:0000256" key="12">
    <source>
        <dbReference type="ARBA" id="ARBA00040837"/>
    </source>
</evidence>
<dbReference type="OMA" id="LDTWMDS"/>
<evidence type="ECO:0000313" key="18">
    <source>
        <dbReference type="EMBL" id="EGG19377.1"/>
    </source>
</evidence>
<dbReference type="InterPro" id="IPR001412">
    <property type="entry name" value="aa-tRNA-synth_I_CS"/>
</dbReference>
<dbReference type="FunFam" id="3.40.50.620:FF:000078">
    <property type="entry name" value="Valine--tRNA ligase, mitochondrial"/>
    <property type="match status" value="1"/>
</dbReference>
<feature type="region of interest" description="Disordered" evidence="15">
    <location>
        <begin position="1"/>
        <end position="78"/>
    </location>
</feature>
<dbReference type="CDD" id="cd00817">
    <property type="entry name" value="ValRS_core"/>
    <property type="match status" value="1"/>
</dbReference>
<dbReference type="KEGG" id="dfa:DFA_02164"/>
<evidence type="ECO:0000256" key="4">
    <source>
        <dbReference type="ARBA" id="ARBA00013169"/>
    </source>
</evidence>